<accession>A0A9P6N2M7</accession>
<name>A0A9P6N2M7_9FUNG</name>
<evidence type="ECO:0000313" key="5">
    <source>
        <dbReference type="EMBL" id="KAG0022357.1"/>
    </source>
</evidence>
<evidence type="ECO:0000313" key="6">
    <source>
        <dbReference type="Proteomes" id="UP000703661"/>
    </source>
</evidence>
<keyword evidence="4" id="KW-0812">Transmembrane</keyword>
<keyword evidence="2" id="KW-0067">ATP-binding</keyword>
<dbReference type="InterPro" id="IPR027417">
    <property type="entry name" value="P-loop_NTPase"/>
</dbReference>
<sequence>MTSFASSKGDVGAEMLSSQIGAYFDIAIRIIEYHGGDVVKFLGDALLVVFQADPSPESLPNSGAYLTVPKDGLDSNALAQYNPTSTVRRDRVTVRKAIECSQELLARLSDYRIYLSERGFSRKFSCSSSGSDDNTNEDWSVSNNPFSSVTNSMQGNNSGSGSATPRHTGSVSGHSVFHPFAFHNSTTSLGHSGSSSPRRSSLNDTSNPPQSKNAKGSHTHGMHSLNGKDISSIWHISGHISGAGFRPVPSVQTTAPSTNNSEQDLTLSVKPTTGTTEVPTFQRPREDSVASASSKAGSTSSKKTKFFSSAFSRLTQSYTSERHGGVVAETMSEGGLVPDDSFDLQLHMALSAGDISNIIIGDIGGDYGLDDLLIQNTGRLEYAICGEQMATIEEALSLAHAGEITITQSAWEYTNPESRPKSEARENCFILKSQGMSGCADVPLMRRIRNEKQLNTPVRCNPHYYKYLNKSAIHRLILYPDGAFPAQFRNATILFVSLGDVKPWTQEGLVLCQKVMHTVQQIISTYEGFIQQFAVDDKGATLLCAFGLPYPRSHENEAIFAAKTAWLIQQELLRENISGFKISLATGVIFTSSIGNEFRRDPAIVGDTIVIAVRILKFDYAKESIVCDESTMLACTANYDGLCEFEYMGEEHVKGKSHPLQVWRLAHFGAKQQAHRPDDITIDETTGYEAERDKVFNFIDSWSRNPNKNTILVMGPRGSGKSLFYQHVLRVAEDHEYRVCSARTAEVEQITEYFPVKFLLLSFFGIMHRSEIPYGYKSTPGVGADVSATLSNMTMNSDPSVYSSEPRSPVICQYGETFGDSQTGLTKLQALINVSLDKMGDSGERLPMPELDRIISAISSENSSFTIKEEDDNLLAEFVVSMLNYASRFVKIIVILEDTQWSDFKTLNFLKVIHERCPSVLIVLFSRPQRDYGCNNILSAITGHPKHLEIVLEGLKRWEIEQTLLRAFKSNGVNRISPEIMELVVEQTKGNPKFVKNMSLMLREFCHVNIVDGELMTTGKSAASSCRATEEKLLKQDRKKVTLMQYDRIRPKFQDFLKIASCLGENFSLAEVAAIKPLESLLGRLDSRSSCARIISELDTFKFLSLATEQQTNIQFSSNVILQVIYTFRSPPTSHDIYESIPYEERVGYHLKMAQFYESFLEQQEQSEDPTKLPLNCQDLLPQISNHYLKTDVTEKKIKYLKALASYHLKSNMLTDTTDNVNELIKIIDTDQCAKGMVSEEDLADIYGMKGESLSRRMRIEEAEPALMDSLAKYGIVWPTSKGQWKRELIKENLKFKYHYHRGSIPVVQKPGKNLQKFKDDPRMYLRLTRIIGVLSCIQNIYYWTRNSEAAMLSSLYTLKYSRKLGAPTGDQTAALGRIAILHYFHGSKHDYEKYMKDARRANDAGETTGGMLEAMEAYVEYNEGRYDRAHRLLDDAINESKSFGVVTHLASFYRAVTQKTAYRIWEGAFNAHPDDWQLLRMLSTVSLQNGDSEGETLFAIPTVASLIIQDRMREAESWVFLMERFLLPKARLINLAVAFAVLAFYYAKMKSYQRSRIYIDLVSQKIAEQDSGAHPFPLMSCMFNIMAMYEVFNTAYYALGHTLPGTTPISQTRGDAILIRMITYLQTESFKIVANPLICLGEALRCFLMPGHRKEGSMKLTRGYKEMKSSMDGVVFIKAFFLCQLGRYSAPGMKHEYYTQAHNLFRSMGIDSAVWLNEQTPLWQPPQVEENQSDTATERAPSPISSVQSERGDDIEWGEPRNSIDSGDSRRIAPLDLPPLKIPVAGAATTKDDGVDLGMILNSSVELDEYSFDTELARASISSGSTVHTMEEPPEQGEITMSGAATPA</sequence>
<dbReference type="EMBL" id="JAAAID010000109">
    <property type="protein sequence ID" value="KAG0022357.1"/>
    <property type="molecule type" value="Genomic_DNA"/>
</dbReference>
<feature type="compositionally biased region" description="Low complexity" evidence="3">
    <location>
        <begin position="151"/>
        <end position="162"/>
    </location>
</feature>
<protein>
    <recommendedName>
        <fullName evidence="7">Guanylate cyclase domain-containing protein</fullName>
    </recommendedName>
</protein>
<feature type="region of interest" description="Disordered" evidence="3">
    <location>
        <begin position="245"/>
        <end position="300"/>
    </location>
</feature>
<feature type="compositionally biased region" description="Polar residues" evidence="3">
    <location>
        <begin position="204"/>
        <end position="214"/>
    </location>
</feature>
<comment type="caution">
    <text evidence="5">The sequence shown here is derived from an EMBL/GenBank/DDBJ whole genome shotgun (WGS) entry which is preliminary data.</text>
</comment>
<keyword evidence="6" id="KW-1185">Reference proteome</keyword>
<evidence type="ECO:0008006" key="7">
    <source>
        <dbReference type="Google" id="ProtNLM"/>
    </source>
</evidence>
<proteinExistence type="predicted"/>
<keyword evidence="4" id="KW-0472">Membrane</keyword>
<evidence type="ECO:0000256" key="3">
    <source>
        <dbReference type="SAM" id="MobiDB-lite"/>
    </source>
</evidence>
<feature type="compositionally biased region" description="Polar residues" evidence="3">
    <location>
        <begin position="163"/>
        <end position="173"/>
    </location>
</feature>
<reference evidence="5" key="1">
    <citation type="journal article" date="2020" name="Fungal Divers.">
        <title>Resolving the Mortierellaceae phylogeny through synthesis of multi-gene phylogenetics and phylogenomics.</title>
        <authorList>
            <person name="Vandepol N."/>
            <person name="Liber J."/>
            <person name="Desiro A."/>
            <person name="Na H."/>
            <person name="Kennedy M."/>
            <person name="Barry K."/>
            <person name="Grigoriev I.V."/>
            <person name="Miller A.N."/>
            <person name="O'Donnell K."/>
            <person name="Stajich J.E."/>
            <person name="Bonito G."/>
        </authorList>
    </citation>
    <scope>NUCLEOTIDE SEQUENCE</scope>
    <source>
        <strain evidence="5">NRRL 2769</strain>
    </source>
</reference>
<feature type="region of interest" description="Disordered" evidence="3">
    <location>
        <begin position="123"/>
        <end position="226"/>
    </location>
</feature>
<dbReference type="SUPFAM" id="SSF52540">
    <property type="entry name" value="P-loop containing nucleoside triphosphate hydrolases"/>
    <property type="match status" value="1"/>
</dbReference>
<dbReference type="PANTHER" id="PTHR16305:SF28">
    <property type="entry name" value="GUANYLATE CYCLASE DOMAIN-CONTAINING PROTEIN"/>
    <property type="match status" value="1"/>
</dbReference>
<gene>
    <name evidence="5" type="ORF">BGZ80_000434</name>
</gene>
<feature type="compositionally biased region" description="Polar residues" evidence="3">
    <location>
        <begin position="137"/>
        <end position="150"/>
    </location>
</feature>
<keyword evidence="4" id="KW-1133">Transmembrane helix</keyword>
<dbReference type="Proteomes" id="UP000703661">
    <property type="component" value="Unassembled WGS sequence"/>
</dbReference>
<feature type="compositionally biased region" description="Low complexity" evidence="3">
    <location>
        <begin position="290"/>
        <end position="300"/>
    </location>
</feature>
<organism evidence="5 6">
    <name type="scientific">Entomortierella chlamydospora</name>
    <dbReference type="NCBI Taxonomy" id="101097"/>
    <lineage>
        <taxon>Eukaryota</taxon>
        <taxon>Fungi</taxon>
        <taxon>Fungi incertae sedis</taxon>
        <taxon>Mucoromycota</taxon>
        <taxon>Mortierellomycotina</taxon>
        <taxon>Mortierellomycetes</taxon>
        <taxon>Mortierellales</taxon>
        <taxon>Mortierellaceae</taxon>
        <taxon>Entomortierella</taxon>
    </lineage>
</organism>
<feature type="region of interest" description="Disordered" evidence="3">
    <location>
        <begin position="1823"/>
        <end position="1849"/>
    </location>
</feature>
<evidence type="ECO:0000256" key="1">
    <source>
        <dbReference type="ARBA" id="ARBA00022741"/>
    </source>
</evidence>
<feature type="compositionally biased region" description="Polar residues" evidence="3">
    <location>
        <begin position="250"/>
        <end position="279"/>
    </location>
</feature>
<keyword evidence="1" id="KW-0547">Nucleotide-binding</keyword>
<feature type="region of interest" description="Disordered" evidence="3">
    <location>
        <begin position="1727"/>
        <end position="1772"/>
    </location>
</feature>
<dbReference type="GO" id="GO:0005524">
    <property type="term" value="F:ATP binding"/>
    <property type="evidence" value="ECO:0007669"/>
    <property type="project" value="UniProtKB-KW"/>
</dbReference>
<dbReference type="GO" id="GO:0004016">
    <property type="term" value="F:adenylate cyclase activity"/>
    <property type="evidence" value="ECO:0007669"/>
    <property type="project" value="TreeGrafter"/>
</dbReference>
<feature type="transmembrane region" description="Helical" evidence="4">
    <location>
        <begin position="1531"/>
        <end position="1548"/>
    </location>
</feature>
<evidence type="ECO:0000256" key="4">
    <source>
        <dbReference type="SAM" id="Phobius"/>
    </source>
</evidence>
<evidence type="ECO:0000256" key="2">
    <source>
        <dbReference type="ARBA" id="ARBA00022840"/>
    </source>
</evidence>
<dbReference type="GO" id="GO:0005737">
    <property type="term" value="C:cytoplasm"/>
    <property type="evidence" value="ECO:0007669"/>
    <property type="project" value="TreeGrafter"/>
</dbReference>
<dbReference type="SUPFAM" id="SSF55073">
    <property type="entry name" value="Nucleotide cyclase"/>
    <property type="match status" value="2"/>
</dbReference>
<dbReference type="PANTHER" id="PTHR16305">
    <property type="entry name" value="TESTICULAR SOLUBLE ADENYLYL CYCLASE"/>
    <property type="match status" value="1"/>
</dbReference>
<dbReference type="Gene3D" id="3.30.70.1230">
    <property type="entry name" value="Nucleotide cyclase"/>
    <property type="match status" value="3"/>
</dbReference>
<feature type="compositionally biased region" description="Low complexity" evidence="3">
    <location>
        <begin position="183"/>
        <end position="203"/>
    </location>
</feature>
<dbReference type="InterPro" id="IPR029787">
    <property type="entry name" value="Nucleotide_cyclase"/>
</dbReference>